<organism evidence="13 14">
    <name type="scientific">Desulfitobacterium metallireducens DSM 15288</name>
    <dbReference type="NCBI Taxonomy" id="871968"/>
    <lineage>
        <taxon>Bacteria</taxon>
        <taxon>Bacillati</taxon>
        <taxon>Bacillota</taxon>
        <taxon>Clostridia</taxon>
        <taxon>Eubacteriales</taxon>
        <taxon>Desulfitobacteriaceae</taxon>
        <taxon>Desulfitobacterium</taxon>
    </lineage>
</organism>
<name>W0E9W6_9FIRM</name>
<keyword evidence="8 12" id="KW-0249">Electron transport</keyword>
<dbReference type="PANTHER" id="PTHR30365">
    <property type="entry name" value="CYTOCHROME D UBIQUINOL OXIDASE"/>
    <property type="match status" value="1"/>
</dbReference>
<feature type="transmembrane region" description="Helical" evidence="12">
    <location>
        <begin position="412"/>
        <end position="435"/>
    </location>
</feature>
<dbReference type="Pfam" id="PF01654">
    <property type="entry name" value="Cyt_bd_oxida_I"/>
    <property type="match status" value="1"/>
</dbReference>
<evidence type="ECO:0000256" key="9">
    <source>
        <dbReference type="ARBA" id="ARBA00022989"/>
    </source>
</evidence>
<keyword evidence="6 12" id="KW-0812">Transmembrane</keyword>
<keyword evidence="11 12" id="KW-0472">Membrane</keyword>
<comment type="subcellular location">
    <subcellularLocation>
        <location evidence="1">Cell membrane</location>
        <topology evidence="1">Multi-pass membrane protein</topology>
    </subcellularLocation>
</comment>
<evidence type="ECO:0000256" key="5">
    <source>
        <dbReference type="ARBA" id="ARBA00022617"/>
    </source>
</evidence>
<feature type="transmembrane region" description="Helical" evidence="12">
    <location>
        <begin position="363"/>
        <end position="384"/>
    </location>
</feature>
<evidence type="ECO:0000256" key="2">
    <source>
        <dbReference type="ARBA" id="ARBA00009819"/>
    </source>
</evidence>
<dbReference type="OrthoDB" id="9807042at2"/>
<dbReference type="Proteomes" id="UP000010847">
    <property type="component" value="Chromosome"/>
</dbReference>
<keyword evidence="3 12" id="KW-0813">Transport</keyword>
<dbReference type="GO" id="GO:0005886">
    <property type="term" value="C:plasma membrane"/>
    <property type="evidence" value="ECO:0007669"/>
    <property type="project" value="UniProtKB-SubCell"/>
</dbReference>
<dbReference type="RefSeq" id="WP_006715193.1">
    <property type="nucleotide sequence ID" value="NZ_CP007032.1"/>
</dbReference>
<evidence type="ECO:0000256" key="10">
    <source>
        <dbReference type="ARBA" id="ARBA00023004"/>
    </source>
</evidence>
<feature type="transmembrane region" description="Helical" evidence="12">
    <location>
        <begin position="20"/>
        <end position="41"/>
    </location>
</feature>
<dbReference type="STRING" id="871968.DESME_03960"/>
<dbReference type="GO" id="GO:0009055">
    <property type="term" value="F:electron transfer activity"/>
    <property type="evidence" value="ECO:0007669"/>
    <property type="project" value="UniProtKB-UniRule"/>
</dbReference>
<gene>
    <name evidence="13" type="ORF">DESME_03960</name>
</gene>
<keyword evidence="14" id="KW-1185">Reference proteome</keyword>
<evidence type="ECO:0000256" key="3">
    <source>
        <dbReference type="ARBA" id="ARBA00022448"/>
    </source>
</evidence>
<keyword evidence="10 12" id="KW-0408">Iron</keyword>
<dbReference type="EMBL" id="CP007032">
    <property type="protein sequence ID" value="AHF06308.1"/>
    <property type="molecule type" value="Genomic_DNA"/>
</dbReference>
<dbReference type="PIRSF" id="PIRSF006446">
    <property type="entry name" value="Cyt_quinol_oxidase_1"/>
    <property type="match status" value="1"/>
</dbReference>
<evidence type="ECO:0000256" key="1">
    <source>
        <dbReference type="ARBA" id="ARBA00004651"/>
    </source>
</evidence>
<dbReference type="HOGENOM" id="CLU_030555_3_3_9"/>
<reference evidence="13 14" key="1">
    <citation type="submission" date="2013-12" db="EMBL/GenBank/DDBJ databases">
        <authorList>
            <consortium name="DOE Joint Genome Institute"/>
            <person name="Smidt H."/>
            <person name="Huntemann M."/>
            <person name="Han J."/>
            <person name="Chen A."/>
            <person name="Kyrpides N."/>
            <person name="Mavromatis K."/>
            <person name="Markowitz V."/>
            <person name="Palaniappan K."/>
            <person name="Ivanova N."/>
            <person name="Schaumberg A."/>
            <person name="Pati A."/>
            <person name="Liolios K."/>
            <person name="Nordberg H.P."/>
            <person name="Cantor M.N."/>
            <person name="Hua S.X."/>
            <person name="Woyke T."/>
        </authorList>
    </citation>
    <scope>NUCLEOTIDE SEQUENCE [LARGE SCALE GENOMIC DNA]</scope>
    <source>
        <strain evidence="14">DSM 15288</strain>
    </source>
</reference>
<evidence type="ECO:0000256" key="7">
    <source>
        <dbReference type="ARBA" id="ARBA00022723"/>
    </source>
</evidence>
<keyword evidence="7 12" id="KW-0479">Metal-binding</keyword>
<feature type="transmembrane region" description="Helical" evidence="12">
    <location>
        <begin position="217"/>
        <end position="237"/>
    </location>
</feature>
<feature type="transmembrane region" description="Helical" evidence="12">
    <location>
        <begin position="328"/>
        <end position="351"/>
    </location>
</feature>
<evidence type="ECO:0000256" key="4">
    <source>
        <dbReference type="ARBA" id="ARBA00022475"/>
    </source>
</evidence>
<dbReference type="eggNOG" id="COG1271">
    <property type="taxonomic scope" value="Bacteria"/>
</dbReference>
<dbReference type="GO" id="GO:0020037">
    <property type="term" value="F:heme binding"/>
    <property type="evidence" value="ECO:0007669"/>
    <property type="project" value="TreeGrafter"/>
</dbReference>
<dbReference type="PANTHER" id="PTHR30365:SF15">
    <property type="entry name" value="CYTOCHROME BD UBIQUINOL OXIDASE SUBUNIT 1"/>
    <property type="match status" value="1"/>
</dbReference>
<evidence type="ECO:0000256" key="6">
    <source>
        <dbReference type="ARBA" id="ARBA00022692"/>
    </source>
</evidence>
<dbReference type="KEGG" id="dmt:DESME_03960"/>
<dbReference type="InterPro" id="IPR002585">
    <property type="entry name" value="Cyt-d_ubiquinol_oxidase_su_1"/>
</dbReference>
<feature type="transmembrane region" description="Helical" evidence="12">
    <location>
        <begin position="185"/>
        <end position="205"/>
    </location>
</feature>
<evidence type="ECO:0000256" key="8">
    <source>
        <dbReference type="ARBA" id="ARBA00022982"/>
    </source>
</evidence>
<dbReference type="GO" id="GO:0019646">
    <property type="term" value="P:aerobic electron transport chain"/>
    <property type="evidence" value="ECO:0007669"/>
    <property type="project" value="InterPro"/>
</dbReference>
<feature type="transmembrane region" description="Helical" evidence="12">
    <location>
        <begin position="91"/>
        <end position="115"/>
    </location>
</feature>
<keyword evidence="5 12" id="KW-0349">Heme</keyword>
<dbReference type="GO" id="GO:0016682">
    <property type="term" value="F:oxidoreductase activity, acting on diphenols and related substances as donors, oxygen as acceptor"/>
    <property type="evidence" value="ECO:0007669"/>
    <property type="project" value="TreeGrafter"/>
</dbReference>
<keyword evidence="9 12" id="KW-1133">Transmembrane helix</keyword>
<dbReference type="GO" id="GO:0070069">
    <property type="term" value="C:cytochrome complex"/>
    <property type="evidence" value="ECO:0007669"/>
    <property type="project" value="UniProtKB-UniRule"/>
</dbReference>
<keyword evidence="4 12" id="KW-1003">Cell membrane</keyword>
<comment type="similarity">
    <text evidence="2 12">Belongs to the cytochrome ubiquinol oxidase subunit 1 family.</text>
</comment>
<accession>W0E9W6</accession>
<evidence type="ECO:0000256" key="11">
    <source>
        <dbReference type="ARBA" id="ARBA00023136"/>
    </source>
</evidence>
<dbReference type="GO" id="GO:0046872">
    <property type="term" value="F:metal ion binding"/>
    <property type="evidence" value="ECO:0007669"/>
    <property type="project" value="UniProtKB-UniRule"/>
</dbReference>
<proteinExistence type="inferred from homology"/>
<protein>
    <submittedName>
        <fullName evidence="13">Cytochrome D ubiquinol oxidase subunit I</fullName>
    </submittedName>
</protein>
<evidence type="ECO:0000313" key="14">
    <source>
        <dbReference type="Proteomes" id="UP000010847"/>
    </source>
</evidence>
<feature type="transmembrane region" description="Helical" evidence="12">
    <location>
        <begin position="127"/>
        <end position="150"/>
    </location>
</feature>
<evidence type="ECO:0000256" key="12">
    <source>
        <dbReference type="PIRNR" id="PIRNR006446"/>
    </source>
</evidence>
<feature type="transmembrane region" description="Helical" evidence="12">
    <location>
        <begin position="53"/>
        <end position="71"/>
    </location>
</feature>
<evidence type="ECO:0000313" key="13">
    <source>
        <dbReference type="EMBL" id="AHF06308.1"/>
    </source>
</evidence>
<dbReference type="AlphaFoldDB" id="W0E9W6"/>
<sequence>MSALILSRLQFAVTTSYHFLFVPLTLGLSVLVAIMETLYVRTGNEVYKKMTKFWGKLFLINFAVGVVTGLVQEFQFGMNWSEYSRFMGDIFGAPLAIEALAAFFLESTFLGLWVFGWEKLSKKVHLLTIWLVAIASNLSALWILIANSFMQEPVGYVLRNGRAEMESFLALITNPHVFYQFPHTVLSGFTTAAFFVLGVSGYHLLKKTSPEVFRRSFKIAIIFGVISVFGVTGIGHLQGVHLVEAQPMKMAAVEAHWETEQPAGFNVIASIDQANQKNNFELKIPGVLSFLSTNSFTAEVKGINELQSSDEQKYGTGNYIPPVAPLFWSFRIMVAIGSLMVLIVLLGLYFLRNQQYEQKNWYLKALLWSIPLPYIANTTGWFIAETGRQPWIVYGLQKTAAGVSTVVPAGQVLTTLIGFTLIYGVVAVADVYLLVKYIKKGPDETAAESAENVAKGASLWT</sequence>